<dbReference type="EMBL" id="LR828257">
    <property type="protein sequence ID" value="CAD0325299.1"/>
    <property type="molecule type" value="Genomic_DNA"/>
</dbReference>
<dbReference type="RefSeq" id="WP_074056794.1">
    <property type="nucleotide sequence ID" value="NZ_CP060399.1"/>
</dbReference>
<dbReference type="EMBL" id="JAWMQI010000058">
    <property type="protein sequence ID" value="MDV7249700.1"/>
    <property type="molecule type" value="Genomic_DNA"/>
</dbReference>
<dbReference type="GeneID" id="55512929"/>
<dbReference type="EMBL" id="LR828257">
    <property type="protein sequence ID" value="CAD0325288.1"/>
    <property type="molecule type" value="Genomic_DNA"/>
</dbReference>
<dbReference type="Proteomes" id="UP000515406">
    <property type="component" value="Chromosome"/>
</dbReference>
<evidence type="ECO:0000313" key="4">
    <source>
        <dbReference type="Proteomes" id="UP001187425"/>
    </source>
</evidence>
<name>A0A6V7CZE8_9XANT</name>
<organism evidence="1 3">
    <name type="scientific">Xanthomonas hortorum pv. vitians</name>
    <dbReference type="NCBI Taxonomy" id="83224"/>
    <lineage>
        <taxon>Bacteria</taxon>
        <taxon>Pseudomonadati</taxon>
        <taxon>Pseudomonadota</taxon>
        <taxon>Gammaproteobacteria</taxon>
        <taxon>Lysobacterales</taxon>
        <taxon>Lysobacteraceae</taxon>
        <taxon>Xanthomonas</taxon>
    </lineage>
</organism>
<evidence type="ECO:0000313" key="3">
    <source>
        <dbReference type="Proteomes" id="UP000515406"/>
    </source>
</evidence>
<protein>
    <submittedName>
        <fullName evidence="1">Uncharacterized protein</fullName>
    </submittedName>
</protein>
<keyword evidence="3" id="KW-1185">Reference proteome</keyword>
<reference evidence="2 4" key="2">
    <citation type="submission" date="2023-10" db="EMBL/GenBank/DDBJ databases">
        <title>A new tool for lettuce pathogen research.</title>
        <authorList>
            <person name="Horton K.N."/>
            <person name="Cseke L.J."/>
            <person name="Badiwe M."/>
            <person name="Tesfaye D."/>
            <person name="Klein A."/>
            <person name="Su J."/>
            <person name="Potnis N."/>
            <person name="Gassmann W."/>
        </authorList>
    </citation>
    <scope>NUCLEOTIDE SEQUENCE [LARGE SCALE GENOMIC DNA]</scope>
    <source>
        <strain evidence="2 4">JSKH1901</strain>
    </source>
</reference>
<evidence type="ECO:0000313" key="2">
    <source>
        <dbReference type="EMBL" id="MDV7249700.1"/>
    </source>
</evidence>
<reference evidence="1 3" key="1">
    <citation type="submission" date="2020-07" db="EMBL/GenBank/DDBJ databases">
        <authorList>
            <person name="Pothier F. J."/>
        </authorList>
    </citation>
    <scope>NUCLEOTIDE SEQUENCE [LARGE SCALE GENOMIC DNA]</scope>
    <source>
        <strain evidence="1 3">CFBP 498</strain>
    </source>
</reference>
<dbReference type="AlphaFoldDB" id="A0A6V7CZE8"/>
<gene>
    <name evidence="1" type="ORF">CFBP498_18510</name>
    <name evidence="2" type="ORF">R4K57_15025</name>
</gene>
<proteinExistence type="predicted"/>
<sequence>MSNTKSRTLRYKKADYLRKGSHDLQSLVQQAVTRLGGVQRREQVDVLHGTRTVLTSVRSSLGMLVGKLMLYTPGQQQKFLELDDTTQDYKLDALPVGMGEGGAPREFVESFLYVAIFERHVMFIGSTSLRSSQLESHLNWLLKKAELLDPEDFLFLEDQQSEKAVALLRSTPVKAIEIGGEIEFEETERVATKRRTKDRETEPGHKIMKPIGALADAAASVFGPIFADASLKSPLKHKEHVGFKMSLQYRNRKKTREGYELMDQLAVFGRHFDAGECVVRLEGGGLLEGDDIKVARSLSFTVLADGRLEEPAVWEVIYEWLQSAIKGQVVGA</sequence>
<accession>A0A6V7CZE8</accession>
<evidence type="ECO:0000313" key="1">
    <source>
        <dbReference type="EMBL" id="CAD0325288.1"/>
    </source>
</evidence>
<dbReference type="Proteomes" id="UP001187425">
    <property type="component" value="Unassembled WGS sequence"/>
</dbReference>